<dbReference type="OrthoDB" id="174162at2"/>
<evidence type="ECO:0000256" key="2">
    <source>
        <dbReference type="ARBA" id="ARBA00022801"/>
    </source>
</evidence>
<organism evidence="4 5">
    <name type="scientific">Ereboglobus luteus</name>
    <dbReference type="NCBI Taxonomy" id="1796921"/>
    <lineage>
        <taxon>Bacteria</taxon>
        <taxon>Pseudomonadati</taxon>
        <taxon>Verrucomicrobiota</taxon>
        <taxon>Opitutia</taxon>
        <taxon>Opitutales</taxon>
        <taxon>Opitutaceae</taxon>
        <taxon>Ereboglobus</taxon>
    </lineage>
</organism>
<dbReference type="Pfam" id="PF17132">
    <property type="entry name" value="Glyco_hydro_106"/>
    <property type="match status" value="1"/>
</dbReference>
<protein>
    <recommendedName>
        <fullName evidence="3">Beta-mannosidase-like galactose-binding domain-containing protein</fullName>
    </recommendedName>
</protein>
<keyword evidence="1" id="KW-0732">Signal</keyword>
<dbReference type="NCBIfam" id="NF045579">
    <property type="entry name" value="rhamnoside_JR"/>
    <property type="match status" value="1"/>
</dbReference>
<dbReference type="Gene3D" id="2.60.120.260">
    <property type="entry name" value="Galactose-binding domain-like"/>
    <property type="match status" value="1"/>
</dbReference>
<dbReference type="InterPro" id="IPR008979">
    <property type="entry name" value="Galactose-bd-like_sf"/>
</dbReference>
<dbReference type="GO" id="GO:0004553">
    <property type="term" value="F:hydrolase activity, hydrolyzing O-glycosyl compounds"/>
    <property type="evidence" value="ECO:0007669"/>
    <property type="project" value="UniProtKB-ARBA"/>
</dbReference>
<evidence type="ECO:0000256" key="1">
    <source>
        <dbReference type="ARBA" id="ARBA00022729"/>
    </source>
</evidence>
<dbReference type="KEGG" id="elut:CKA38_13305"/>
<name>A0A2U8E5H1_9BACT</name>
<dbReference type="SUPFAM" id="SSF49785">
    <property type="entry name" value="Galactose-binding domain-like"/>
    <property type="match status" value="1"/>
</dbReference>
<dbReference type="Proteomes" id="UP000244896">
    <property type="component" value="Chromosome"/>
</dbReference>
<feature type="domain" description="Beta-mannosidase-like galactose-binding" evidence="3">
    <location>
        <begin position="215"/>
        <end position="307"/>
    </location>
</feature>
<evidence type="ECO:0000313" key="5">
    <source>
        <dbReference type="Proteomes" id="UP000244896"/>
    </source>
</evidence>
<dbReference type="Pfam" id="PF22666">
    <property type="entry name" value="Glyco_hydro_2_N2"/>
    <property type="match status" value="1"/>
</dbReference>
<dbReference type="AlphaFoldDB" id="A0A2U8E5H1"/>
<reference evidence="4 5" key="1">
    <citation type="journal article" date="2018" name="Syst. Appl. Microbiol.">
        <title>Ereboglobus luteus gen. nov. sp. nov. from cockroach guts, and new insights into the oxygen relationship of the genera Opitutus and Didymococcus (Verrucomicrobia: Opitutaceae).</title>
        <authorList>
            <person name="Tegtmeier D."/>
            <person name="Belitz A."/>
            <person name="Radek R."/>
            <person name="Heimerl T."/>
            <person name="Brune A."/>
        </authorList>
    </citation>
    <scope>NUCLEOTIDE SEQUENCE [LARGE SCALE GENOMIC DNA]</scope>
    <source>
        <strain evidence="4 5">Ho45</strain>
    </source>
</reference>
<dbReference type="PANTHER" id="PTHR43817">
    <property type="entry name" value="GLYCOSYL HYDROLASE"/>
    <property type="match status" value="1"/>
</dbReference>
<keyword evidence="5" id="KW-1185">Reference proteome</keyword>
<dbReference type="EMBL" id="CP023004">
    <property type="protein sequence ID" value="AWI10103.1"/>
    <property type="molecule type" value="Genomic_DNA"/>
</dbReference>
<dbReference type="InterPro" id="IPR054593">
    <property type="entry name" value="Beta-mannosidase-like_N2"/>
</dbReference>
<keyword evidence="2" id="KW-0378">Hydrolase</keyword>
<proteinExistence type="predicted"/>
<evidence type="ECO:0000259" key="3">
    <source>
        <dbReference type="Pfam" id="PF22666"/>
    </source>
</evidence>
<sequence length="366" mass="41062">MDAGGGPRNALVYKRETAKTGFLGGGRAHHALVARTAGGAGGMGLEPDVDVLSARGLAYAVSGRAETECGVREGNDAIAWIHRVTDYGDIYFIANQTGDEFDAKIKFRVSGKKIQVWDAETNKQYRMEGDDSGSATTLTLPMRKFGSLFIVFTKDDNSGMEPYRAPRIIKKNKLPDEWTVEFEDNLGAPQGAFKLNAGSWTKSDKPGIKYFSGTATYTASFAVDKNDLTKSNLIRLNLGKVRNLAEIHVNGARVATLWKEPFICDITDYVKPGKNELKIKITNTWANRMIGDEQHPSDIKWDDLLLYYKQEFMGYKISYIPDWIWTDAQRPVKERVSFTTWRFYEKDSPLEESGLLTDAYVEYGNR</sequence>
<dbReference type="PANTHER" id="PTHR43817:SF1">
    <property type="entry name" value="HYDROLASE, FAMILY 43, PUTATIVE (AFU_ORTHOLOGUE AFUA_3G01660)-RELATED"/>
    <property type="match status" value="1"/>
</dbReference>
<evidence type="ECO:0000313" key="4">
    <source>
        <dbReference type="EMBL" id="AWI10103.1"/>
    </source>
</evidence>
<gene>
    <name evidence="4" type="ORF">CKA38_13305</name>
</gene>
<accession>A0A2U8E5H1</accession>